<name>A0A2D0KVI2_9GAMM</name>
<evidence type="ECO:0000313" key="1">
    <source>
        <dbReference type="EMBL" id="PHM67433.1"/>
    </source>
</evidence>
<dbReference type="InterPro" id="IPR026893">
    <property type="entry name" value="Tyr/Ser_Pase_IphP-type"/>
</dbReference>
<evidence type="ECO:0000313" key="2">
    <source>
        <dbReference type="Proteomes" id="UP000222366"/>
    </source>
</evidence>
<dbReference type="Gene3D" id="3.90.190.10">
    <property type="entry name" value="Protein tyrosine phosphatase superfamily"/>
    <property type="match status" value="1"/>
</dbReference>
<dbReference type="SUPFAM" id="SSF52799">
    <property type="entry name" value="(Phosphotyrosine protein) phosphatases II"/>
    <property type="match status" value="1"/>
</dbReference>
<dbReference type="RefSeq" id="WP_099123896.1">
    <property type="nucleotide sequence ID" value="NZ_CAWNRH010000104.1"/>
</dbReference>
<reference evidence="1 2" key="1">
    <citation type="journal article" date="2017" name="Nat. Microbiol.">
        <title>Natural product diversity associated with the nematode symbionts Photorhabdus and Xenorhabdus.</title>
        <authorList>
            <person name="Tobias N.J."/>
            <person name="Wolff H."/>
            <person name="Djahanschiri B."/>
            <person name="Grundmann F."/>
            <person name="Kronenwerth M."/>
            <person name="Shi Y.M."/>
            <person name="Simonyi S."/>
            <person name="Grun P."/>
            <person name="Shapiro-Ilan D."/>
            <person name="Pidot S.J."/>
            <person name="Stinear T.P."/>
            <person name="Ebersberger I."/>
            <person name="Bode H.B."/>
        </authorList>
    </citation>
    <scope>NUCLEOTIDE SEQUENCE [LARGE SCALE GENOMIC DNA]</scope>
    <source>
        <strain evidence="1 2">DSM 17904</strain>
    </source>
</reference>
<dbReference type="GO" id="GO:0004721">
    <property type="term" value="F:phosphoprotein phosphatase activity"/>
    <property type="evidence" value="ECO:0007669"/>
    <property type="project" value="InterPro"/>
</dbReference>
<comment type="caution">
    <text evidence="1">The sequence shown here is derived from an EMBL/GenBank/DDBJ whole genome shotgun (WGS) entry which is preliminary data.</text>
</comment>
<accession>A0A2D0KVI2</accession>
<gene>
    <name evidence="1" type="ORF">Xsto_00312</name>
</gene>
<dbReference type="InterPro" id="IPR029021">
    <property type="entry name" value="Prot-tyrosine_phosphatase-like"/>
</dbReference>
<proteinExistence type="predicted"/>
<protein>
    <submittedName>
        <fullName evidence="1">Phosphotyrosine protein phosphatase</fullName>
    </submittedName>
</protein>
<dbReference type="AlphaFoldDB" id="A0A2D0KVI2"/>
<organism evidence="1 2">
    <name type="scientific">Xenorhabdus stockiae</name>
    <dbReference type="NCBI Taxonomy" id="351614"/>
    <lineage>
        <taxon>Bacteria</taxon>
        <taxon>Pseudomonadati</taxon>
        <taxon>Pseudomonadota</taxon>
        <taxon>Gammaproteobacteria</taxon>
        <taxon>Enterobacterales</taxon>
        <taxon>Morganellaceae</taxon>
        <taxon>Xenorhabdus</taxon>
    </lineage>
</organism>
<keyword evidence="2" id="KW-1185">Reference proteome</keyword>
<dbReference type="Proteomes" id="UP000222366">
    <property type="component" value="Unassembled WGS sequence"/>
</dbReference>
<dbReference type="EMBL" id="NJAJ01000003">
    <property type="protein sequence ID" value="PHM67433.1"/>
    <property type="molecule type" value="Genomic_DNA"/>
</dbReference>
<sequence length="262" mass="29436">MTTTTTVISHPSLLPLNGGINFRDLGNRTLSNGSKIKSGLLFRSGSLDMLTDNDQIFLAEQNLFQIIDYRDSSEIIDRPDHVWSGASYHHAPANPLSKEVDANFDKLSHEALEQFDAKDFMLRLYQLLPINNPAYKTLASLLLQPEKGGIVQHCAVGKDRTGIGSALVLFALGADLDTVMEDYLVTNITLTPFREYLLNEYAKSMSDSLVEKMSYVFSVREEFLMTALNSINQHYGSVDIWLEKDVGLDMTAREKLQSYFLE</sequence>
<dbReference type="Pfam" id="PF13350">
    <property type="entry name" value="Y_phosphatase3"/>
    <property type="match status" value="1"/>
</dbReference>